<keyword evidence="7 11" id="KW-0067">ATP-binding</keyword>
<dbReference type="EC" id="2.7.1.68" evidence="2"/>
<evidence type="ECO:0000256" key="2">
    <source>
        <dbReference type="ARBA" id="ARBA00012172"/>
    </source>
</evidence>
<dbReference type="PANTHER" id="PTHR23086">
    <property type="entry name" value="PHOSPHATIDYLINOSITOL-4-PHOSPHATE 5-KINASE"/>
    <property type="match status" value="1"/>
</dbReference>
<dbReference type="AlphaFoldDB" id="A0A1V6PJE9"/>
<dbReference type="GO" id="GO:0005524">
    <property type="term" value="F:ATP binding"/>
    <property type="evidence" value="ECO:0007669"/>
    <property type="project" value="UniProtKB-UniRule"/>
</dbReference>
<evidence type="ECO:0000256" key="8">
    <source>
        <dbReference type="ARBA" id="ARBA00078403"/>
    </source>
</evidence>
<feature type="compositionally biased region" description="Basic and acidic residues" evidence="12">
    <location>
        <begin position="116"/>
        <end position="133"/>
    </location>
</feature>
<evidence type="ECO:0000256" key="11">
    <source>
        <dbReference type="PROSITE-ProRule" id="PRU00781"/>
    </source>
</evidence>
<keyword evidence="5 11" id="KW-0547">Nucleotide-binding</keyword>
<dbReference type="InterPro" id="IPR027484">
    <property type="entry name" value="PInositol-4-P-5-kinase_N"/>
</dbReference>
<feature type="compositionally biased region" description="Polar residues" evidence="12">
    <location>
        <begin position="1"/>
        <end position="10"/>
    </location>
</feature>
<dbReference type="STRING" id="69771.A0A1V6PJE9"/>
<dbReference type="FunFam" id="3.30.800.10:FF:000009">
    <property type="entry name" value="Phosphatidylinositol 4-phosphate 5-kinase its3"/>
    <property type="match status" value="1"/>
</dbReference>
<keyword evidence="15" id="KW-1185">Reference proteome</keyword>
<dbReference type="GO" id="GO:0005886">
    <property type="term" value="C:plasma membrane"/>
    <property type="evidence" value="ECO:0007669"/>
    <property type="project" value="TreeGrafter"/>
</dbReference>
<dbReference type="InterPro" id="IPR023610">
    <property type="entry name" value="PInositol-4/5-P-5/4-kinase"/>
</dbReference>
<dbReference type="Proteomes" id="UP000191522">
    <property type="component" value="Unassembled WGS sequence"/>
</dbReference>
<dbReference type="CDD" id="cd17303">
    <property type="entry name" value="PIPKc_PIP5K_yeast_like"/>
    <property type="match status" value="1"/>
</dbReference>
<evidence type="ECO:0000256" key="9">
    <source>
        <dbReference type="ARBA" id="ARBA00080374"/>
    </source>
</evidence>
<organism evidence="14 15">
    <name type="scientific">Penicillium decumbens</name>
    <dbReference type="NCBI Taxonomy" id="69771"/>
    <lineage>
        <taxon>Eukaryota</taxon>
        <taxon>Fungi</taxon>
        <taxon>Dikarya</taxon>
        <taxon>Ascomycota</taxon>
        <taxon>Pezizomycotina</taxon>
        <taxon>Eurotiomycetes</taxon>
        <taxon>Eurotiomycetidae</taxon>
        <taxon>Eurotiales</taxon>
        <taxon>Aspergillaceae</taxon>
        <taxon>Penicillium</taxon>
    </lineage>
</organism>
<dbReference type="EMBL" id="MDYL01000003">
    <property type="protein sequence ID" value="OQD77104.1"/>
    <property type="molecule type" value="Genomic_DNA"/>
</dbReference>
<feature type="region of interest" description="Disordered" evidence="12">
    <location>
        <begin position="1"/>
        <end position="308"/>
    </location>
</feature>
<protein>
    <recommendedName>
        <fullName evidence="2">1-phosphatidylinositol-4-phosphate 5-kinase</fullName>
        <ecNumber evidence="2">2.7.1.68</ecNumber>
    </recommendedName>
    <alternativeName>
        <fullName evidence="10">1-phosphatidylinositol 4-phosphate kinase</fullName>
    </alternativeName>
    <alternativeName>
        <fullName evidence="8">Diphosphoinositide kinase</fullName>
    </alternativeName>
    <alternativeName>
        <fullName evidence="9">PIP5K</fullName>
    </alternativeName>
</protein>
<gene>
    <name evidence="14" type="ORF">PENDEC_c003G01509</name>
</gene>
<feature type="compositionally biased region" description="Polar residues" evidence="12">
    <location>
        <begin position="188"/>
        <end position="198"/>
    </location>
</feature>
<dbReference type="InterPro" id="IPR027483">
    <property type="entry name" value="PInositol-4-P-4/5-kinase_C_sf"/>
</dbReference>
<dbReference type="InterPro" id="IPR002498">
    <property type="entry name" value="PInositol-4-P-4/5-kinase_core"/>
</dbReference>
<feature type="compositionally biased region" description="Polar residues" evidence="12">
    <location>
        <begin position="42"/>
        <end position="53"/>
    </location>
</feature>
<feature type="compositionally biased region" description="Polar residues" evidence="12">
    <location>
        <begin position="72"/>
        <end position="96"/>
    </location>
</feature>
<feature type="region of interest" description="Disordered" evidence="12">
    <location>
        <begin position="754"/>
        <end position="872"/>
    </location>
</feature>
<evidence type="ECO:0000256" key="5">
    <source>
        <dbReference type="ARBA" id="ARBA00022741"/>
    </source>
</evidence>
<feature type="compositionally biased region" description="Acidic residues" evidence="12">
    <location>
        <begin position="298"/>
        <end position="308"/>
    </location>
</feature>
<dbReference type="GO" id="GO:0016308">
    <property type="term" value="F:1-phosphatidylinositol-4-phosphate 5-kinase activity"/>
    <property type="evidence" value="ECO:0007669"/>
    <property type="project" value="UniProtKB-EC"/>
</dbReference>
<evidence type="ECO:0000313" key="15">
    <source>
        <dbReference type="Proteomes" id="UP000191522"/>
    </source>
</evidence>
<evidence type="ECO:0000256" key="1">
    <source>
        <dbReference type="ARBA" id="ARBA00000444"/>
    </source>
</evidence>
<dbReference type="SMART" id="SM00330">
    <property type="entry name" value="PIPKc"/>
    <property type="match status" value="1"/>
</dbReference>
<evidence type="ECO:0000256" key="4">
    <source>
        <dbReference type="ARBA" id="ARBA00022679"/>
    </source>
</evidence>
<dbReference type="Gene3D" id="3.30.810.10">
    <property type="entry name" value="2-Layer Sandwich"/>
    <property type="match status" value="1"/>
</dbReference>
<name>A0A1V6PJE9_PENDC</name>
<dbReference type="GO" id="GO:0046854">
    <property type="term" value="P:phosphatidylinositol phosphate biosynthetic process"/>
    <property type="evidence" value="ECO:0007669"/>
    <property type="project" value="UniProtKB-ARBA"/>
</dbReference>
<dbReference type="OMA" id="WTNWPNG"/>
<feature type="compositionally biased region" description="Low complexity" evidence="12">
    <location>
        <begin position="222"/>
        <end position="233"/>
    </location>
</feature>
<dbReference type="PANTHER" id="PTHR23086:SF8">
    <property type="entry name" value="PHOSPHATIDYLINOSITOL 5-PHOSPHATE 4-KINASE, ISOFORM A"/>
    <property type="match status" value="1"/>
</dbReference>
<feature type="compositionally biased region" description="Basic and acidic residues" evidence="12">
    <location>
        <begin position="839"/>
        <end position="872"/>
    </location>
</feature>
<dbReference type="PROSITE" id="PS51455">
    <property type="entry name" value="PIPK"/>
    <property type="match status" value="1"/>
</dbReference>
<dbReference type="Pfam" id="PF01504">
    <property type="entry name" value="PIP5K"/>
    <property type="match status" value="1"/>
</dbReference>
<dbReference type="Gene3D" id="3.30.800.10">
    <property type="entry name" value="Phosphatidylinositol Phosphate Kinase II Beta"/>
    <property type="match status" value="1"/>
</dbReference>
<sequence length="872" mass="97904">MPSFSSDSYPTATATTTSTATATATHPRSFESPHRKSHDKTSVGNTFLWTNWPNGKGNGNSDANHDAHQNDRLLTNLKNGSAYSLNGPRSSVSSYTRDLPRSKDGSMHSLGNGSAREPRDGVRPTAMLDRKSSDAGPGAGSATASLFNHQANGTTALSQRSVQGKTMTNGDAHRPSADEPSASDRAASPSTSLLQIPQQDDLGRHSPDPNRLSPRPNQHRYSSPAAPTSDATSIPDSQPSSVRQRHSLQVPRASSIRRNSRDQNDDIAYSSGRLSPTTGVARRTSFGPIRRGTKADGPLDEAPPDEDAAQWAEAIKQKRASRRRREDDDDERVIVGTKVDQNHVNYVTAYNMLTGIRFTVSRINAKMDRELTPADFEAKHKFSFDITGNELIPSAKYDFKFKDYAPWVFRHLRAKFRLDPADYLMSLTSKYILSELGSPGKSGSFFYFSRDYKYIIKTIHHSEHKLLRKILPEYYRHVEKNPNTLISQFYGLHRVKMAYGRKIHFVVMNNLFPPHRDIHQTFDLKGSTIGRDLQESDLQRNPRATMKDLNWVRRDRHLLCGPAKRDFFIEQLKRDVELLKRLKIMDYSLLVGIHDSERGNEEKLRDKTLQVFQPGGDRENDANPNMLMRTPSKLENERKARELRMLIKRERPVPLDKAAAKMPEEILDERNYHVFYADDGGFRATHENGQPCEEIYYLGIIDCLTHYGMVKKIEHFFKGLSSDRTQISPIPPEGYGDRFINFVKGITMSKEEVEKLRESKASAQQPSGEKRRSSSVERTMQAAEKEASKDVSVTHPRTITTVWDPADASGPGPTSTLPIVDEAGEGSSVGDHSSHSRQRPTDKDLPPVPSDDRSQPSRTDTSKGKEVDRGRN</sequence>
<reference evidence="15" key="1">
    <citation type="journal article" date="2017" name="Nat. Microbiol.">
        <title>Global analysis of biosynthetic gene clusters reveals vast potential of secondary metabolite production in Penicillium species.</title>
        <authorList>
            <person name="Nielsen J.C."/>
            <person name="Grijseels S."/>
            <person name="Prigent S."/>
            <person name="Ji B."/>
            <person name="Dainat J."/>
            <person name="Nielsen K.F."/>
            <person name="Frisvad J.C."/>
            <person name="Workman M."/>
            <person name="Nielsen J."/>
        </authorList>
    </citation>
    <scope>NUCLEOTIDE SEQUENCE [LARGE SCALE GENOMIC DNA]</scope>
    <source>
        <strain evidence="15">IBT 11843</strain>
    </source>
</reference>
<keyword evidence="3" id="KW-0597">Phosphoprotein</keyword>
<feature type="compositionally biased region" description="Low complexity" evidence="12">
    <location>
        <begin position="11"/>
        <end position="25"/>
    </location>
</feature>
<evidence type="ECO:0000256" key="7">
    <source>
        <dbReference type="ARBA" id="ARBA00022840"/>
    </source>
</evidence>
<dbReference type="OrthoDB" id="20783at2759"/>
<evidence type="ECO:0000259" key="13">
    <source>
        <dbReference type="PROSITE" id="PS51455"/>
    </source>
</evidence>
<feature type="compositionally biased region" description="Polar residues" evidence="12">
    <location>
        <begin position="142"/>
        <end position="169"/>
    </location>
</feature>
<keyword evidence="6 11" id="KW-0418">Kinase</keyword>
<dbReference type="SUPFAM" id="SSF56104">
    <property type="entry name" value="SAICAR synthase-like"/>
    <property type="match status" value="1"/>
</dbReference>
<evidence type="ECO:0000256" key="12">
    <source>
        <dbReference type="SAM" id="MobiDB-lite"/>
    </source>
</evidence>
<accession>A0A1V6PJE9</accession>
<comment type="catalytic activity">
    <reaction evidence="1">
        <text>a 1,2-diacyl-sn-glycero-3-phospho-(1D-myo-inositol 4-phosphate) + ATP = a 1,2-diacyl-sn-glycero-3-phospho-(1D-myo-inositol-4,5-bisphosphate) + ADP + H(+)</text>
        <dbReference type="Rhea" id="RHEA:14425"/>
        <dbReference type="ChEBI" id="CHEBI:15378"/>
        <dbReference type="ChEBI" id="CHEBI:30616"/>
        <dbReference type="ChEBI" id="CHEBI:58178"/>
        <dbReference type="ChEBI" id="CHEBI:58456"/>
        <dbReference type="ChEBI" id="CHEBI:456216"/>
        <dbReference type="EC" id="2.7.1.68"/>
    </reaction>
</comment>
<feature type="domain" description="PIPK" evidence="13">
    <location>
        <begin position="342"/>
        <end position="747"/>
    </location>
</feature>
<proteinExistence type="predicted"/>
<evidence type="ECO:0000256" key="10">
    <source>
        <dbReference type="ARBA" id="ARBA00082306"/>
    </source>
</evidence>
<keyword evidence="4 11" id="KW-0808">Transferase</keyword>
<evidence type="ECO:0000256" key="3">
    <source>
        <dbReference type="ARBA" id="ARBA00022553"/>
    </source>
</evidence>
<evidence type="ECO:0000256" key="6">
    <source>
        <dbReference type="ARBA" id="ARBA00022777"/>
    </source>
</evidence>
<comment type="caution">
    <text evidence="14">The sequence shown here is derived from an EMBL/GenBank/DDBJ whole genome shotgun (WGS) entry which is preliminary data.</text>
</comment>
<evidence type="ECO:0000313" key="14">
    <source>
        <dbReference type="EMBL" id="OQD77104.1"/>
    </source>
</evidence>